<proteinExistence type="predicted"/>
<evidence type="ECO:0000313" key="2">
    <source>
        <dbReference type="EMBL" id="AUX46084.1"/>
    </source>
</evidence>
<dbReference type="Proteomes" id="UP000238348">
    <property type="component" value="Chromosome"/>
</dbReference>
<gene>
    <name evidence="2" type="ORF">SOCE26_075890</name>
</gene>
<evidence type="ECO:0000256" key="1">
    <source>
        <dbReference type="SAM" id="MobiDB-lite"/>
    </source>
</evidence>
<sequence length="253" mass="27735">MATNLPFSWNLPAKPVDDLPVGHTGVLASAARGRIRCCIRRRWCCQELKAFRGVQVLLAVSYNAGNGRNPGFVVVVRLPRRFRAQGARCSTERAREGEQHGGGEMMCSHVRRPSEPRATTERSPRERARRGSPPAQYVRNGLFDESGLAYGQPPGFATPCDLRVPRLQGTGLHERALRYTRGIEPSMVSDTAPTRPTRRSPYLSRMRPADSSPGSIPGASTQKTRREPCLFFCVCPACDLINFGDAGFGAGPV</sequence>
<protein>
    <submittedName>
        <fullName evidence="2">Uncharacterized protein</fullName>
    </submittedName>
</protein>
<dbReference type="AlphaFoldDB" id="A0A2L0F3D1"/>
<feature type="compositionally biased region" description="Basic and acidic residues" evidence="1">
    <location>
        <begin position="90"/>
        <end position="101"/>
    </location>
</feature>
<reference evidence="2 3" key="1">
    <citation type="submission" date="2015-09" db="EMBL/GenBank/DDBJ databases">
        <title>Sorangium comparison.</title>
        <authorList>
            <person name="Zaburannyi N."/>
            <person name="Bunk B."/>
            <person name="Overmann J."/>
            <person name="Mueller R."/>
        </authorList>
    </citation>
    <scope>NUCLEOTIDE SEQUENCE [LARGE SCALE GENOMIC DNA]</scope>
    <source>
        <strain evidence="2 3">So ce26</strain>
    </source>
</reference>
<feature type="region of interest" description="Disordered" evidence="1">
    <location>
        <begin position="186"/>
        <end position="222"/>
    </location>
</feature>
<evidence type="ECO:0000313" key="3">
    <source>
        <dbReference type="Proteomes" id="UP000238348"/>
    </source>
</evidence>
<feature type="region of interest" description="Disordered" evidence="1">
    <location>
        <begin position="90"/>
        <end position="138"/>
    </location>
</feature>
<accession>A0A2L0F3D1</accession>
<organism evidence="2 3">
    <name type="scientific">Sorangium cellulosum</name>
    <name type="common">Polyangium cellulosum</name>
    <dbReference type="NCBI Taxonomy" id="56"/>
    <lineage>
        <taxon>Bacteria</taxon>
        <taxon>Pseudomonadati</taxon>
        <taxon>Myxococcota</taxon>
        <taxon>Polyangia</taxon>
        <taxon>Polyangiales</taxon>
        <taxon>Polyangiaceae</taxon>
        <taxon>Sorangium</taxon>
    </lineage>
</organism>
<name>A0A2L0F3D1_SORCE</name>
<feature type="compositionally biased region" description="Basic and acidic residues" evidence="1">
    <location>
        <begin position="112"/>
        <end position="126"/>
    </location>
</feature>
<dbReference type="EMBL" id="CP012673">
    <property type="protein sequence ID" value="AUX46084.1"/>
    <property type="molecule type" value="Genomic_DNA"/>
</dbReference>
<feature type="compositionally biased region" description="Polar residues" evidence="1">
    <location>
        <begin position="212"/>
        <end position="222"/>
    </location>
</feature>